<name>A0AB33K4Q3_9ACTN</name>
<gene>
    <name evidence="4" type="ORF">KCMC57_55580</name>
</gene>
<dbReference type="AlphaFoldDB" id="A0AB33K4Q3"/>
<accession>A0AB33K4Q3</accession>
<evidence type="ECO:0000256" key="2">
    <source>
        <dbReference type="SAM" id="MobiDB-lite"/>
    </source>
</evidence>
<dbReference type="PANTHER" id="PTHR23308">
    <property type="entry name" value="NUCLEAR INHIBITOR OF PROTEIN PHOSPHATASE-1"/>
    <property type="match status" value="1"/>
</dbReference>
<feature type="region of interest" description="Disordered" evidence="2">
    <location>
        <begin position="58"/>
        <end position="111"/>
    </location>
</feature>
<evidence type="ECO:0000259" key="3">
    <source>
        <dbReference type="PROSITE" id="PS50006"/>
    </source>
</evidence>
<dbReference type="EMBL" id="AP035881">
    <property type="protein sequence ID" value="BFP49190.1"/>
    <property type="molecule type" value="Genomic_DNA"/>
</dbReference>
<reference evidence="4" key="1">
    <citation type="submission" date="2024-07" db="EMBL/GenBank/DDBJ databases">
        <title>Complete genome sequences of cellulolytic bacteria, Kitasatospora sp. CMC57 and Streptomyces sp. CMC78, isolated from Japanese agricultural soil.</title>
        <authorList>
            <person name="Hashimoto T."/>
            <person name="Ito M."/>
            <person name="Iwamoto M."/>
            <person name="Fukahori D."/>
            <person name="Shoda T."/>
            <person name="Sakoda M."/>
            <person name="Morohoshi T."/>
            <person name="Mitsuboshi M."/>
            <person name="Nishizawa T."/>
        </authorList>
    </citation>
    <scope>NUCLEOTIDE SEQUENCE</scope>
    <source>
        <strain evidence="4">CMC57</strain>
    </source>
</reference>
<evidence type="ECO:0000313" key="4">
    <source>
        <dbReference type="EMBL" id="BFP49190.1"/>
    </source>
</evidence>
<dbReference type="InterPro" id="IPR008984">
    <property type="entry name" value="SMAD_FHA_dom_sf"/>
</dbReference>
<feature type="region of interest" description="Disordered" evidence="2">
    <location>
        <begin position="1"/>
        <end position="45"/>
    </location>
</feature>
<protein>
    <submittedName>
        <fullName evidence="4">FHA domain-containing protein</fullName>
    </submittedName>
</protein>
<dbReference type="InterPro" id="IPR026870">
    <property type="entry name" value="Zinc_ribbon_dom"/>
</dbReference>
<feature type="domain" description="FHA" evidence="3">
    <location>
        <begin position="257"/>
        <end position="306"/>
    </location>
</feature>
<dbReference type="PROSITE" id="PS50006">
    <property type="entry name" value="FHA_DOMAIN"/>
    <property type="match status" value="1"/>
</dbReference>
<dbReference type="Gene3D" id="2.60.200.20">
    <property type="match status" value="1"/>
</dbReference>
<dbReference type="InterPro" id="IPR000253">
    <property type="entry name" value="FHA_dom"/>
</dbReference>
<dbReference type="SMART" id="SM00240">
    <property type="entry name" value="FHA"/>
    <property type="match status" value="1"/>
</dbReference>
<dbReference type="CDD" id="cd22684">
    <property type="entry name" value="FHA_GarA_OdhI-like"/>
    <property type="match status" value="1"/>
</dbReference>
<dbReference type="Pfam" id="PF13240">
    <property type="entry name" value="Zn_Ribbon_1"/>
    <property type="match status" value="1"/>
</dbReference>
<feature type="compositionally biased region" description="Basic and acidic residues" evidence="2">
    <location>
        <begin position="67"/>
        <end position="76"/>
    </location>
</feature>
<dbReference type="Pfam" id="PF00498">
    <property type="entry name" value="FHA"/>
    <property type="match status" value="1"/>
</dbReference>
<dbReference type="SUPFAM" id="SSF49879">
    <property type="entry name" value="SMAD/FHA domain"/>
    <property type="match status" value="1"/>
</dbReference>
<evidence type="ECO:0000256" key="1">
    <source>
        <dbReference type="ARBA" id="ARBA00022553"/>
    </source>
</evidence>
<dbReference type="InterPro" id="IPR050923">
    <property type="entry name" value="Cell_Proc_Reg/RNA_Proc"/>
</dbReference>
<proteinExistence type="predicted"/>
<keyword evidence="1" id="KW-0597">Phosphoprotein</keyword>
<organism evidence="4">
    <name type="scientific">Kitasatospora sp. CMC57</name>
    <dbReference type="NCBI Taxonomy" id="3231513"/>
    <lineage>
        <taxon>Bacteria</taxon>
        <taxon>Bacillati</taxon>
        <taxon>Actinomycetota</taxon>
        <taxon>Actinomycetes</taxon>
        <taxon>Kitasatosporales</taxon>
        <taxon>Streptomycetaceae</taxon>
        <taxon>Kitasatospora</taxon>
    </lineage>
</organism>
<sequence length="334" mass="35144">MRAAAPASETLGRTARPIAAASPADRLSEPHTLPRGRVCHTQGDSPVSLFSKLFGRTNRRPAAVEEPTARHRRADESSVPAMRPASDQAQYSERPLYREGGQNPAGYGASADGSGAPRIGFQTGPSTSGGGFAQENPYADHTLPGVPHQEAAQMAGGPTPCLRCGNLNPATARFCSNCGTALRGGQLPEGAAETTSTISISGLESYDPNTTTGTGATPALSAEVLSAIDALPPGSALLIVQRGPNSGSRFLLDADVTTAGRHPEGDIFLDDVTVSRRHVEFRRHPGGFTVADVGSLNGTYVNRERIDEVQLNNGDEVQIGKYRLVFFASHQRGY</sequence>